<dbReference type="PROSITE" id="PS50096">
    <property type="entry name" value="IQ"/>
    <property type="match status" value="11"/>
</dbReference>
<sequence>MRALERNHTWDVVRRPREKALVGCKWVFTVKYKADGSIERYKACLVAKGYTQTYGIDYQGTFAPVAKINTVRVLLSITANLDWSLQQLDVKNAFLNGDLEEEVYMEMPPGFEDKGDQVCKLKKSLYGLKQSPRAWFDQFTKGYKQAGGDHTLFYQHKNDKTAILIVYVDDIILTGDDLEEWERLKRKLAKEFEIKDLGSLRYFLGMEIARNKCGISVSQRKYVLDLLKETGMMGCKLAKTPVEPSCKKGMRDSDPVDKGAVDDRRSTSGYCTLVWGNLVMWRSKKQSVVARSNAEAELRSVAHGICEVLWLRMLLDELKVLQISDILEYSGACNDRSVVILLVFLASKLIVKKNLDQLNFHKLLGCNCQSPVRKYSSAEPCFSSPDLVRTKDKTYGYSTEDAARKFKAIQAWWRAMTERSYQRIAKPEASPILYHLTTTKNNIKNQRENAAKVIQSHFKRALKRRDYLKMLHAASLLQTVFRAWLTVKKKPSCINFTAMQDQKSSFERWKQSETWRRYVMFIIERHCFVKLKKSVLLIQRAARNWITRRRLDDRSIETSEISAPDLVNASIVIQKYLRGWLARSGYICEVAQVQKVFVLQPKEDLDDLINASIVIQKYLRRWLTRSRFLCEVAQKERTFNLQPKKSVDDLISASIIIQKYLRGWFVRCRHIREVAQIEKAFHLSLEKGVDDLQTIEEVEVQLTAKCSVICNSIKNQHFAATKIQSHFRCLILRRGFQSQKHATLKIQSYFRMSRCLKTYQHHKALTKSATIIQSFVRQWICHREACRRRDLIDAIQRHCRGWLVRREFLSQREAVIKIQSAVRGLKCRMGLHRQTLAALEIQRFVRGQLTRKKLLGTSSQRTLAPNGHISRSSRGCNRSSELTLVLYSVGKLQRWWRGVLSLKLKMRCALIIQSRFRGWIAIRKTTRERHHIVVIQSHWKGYLARKESRGHLLDLRLRMQQSAANVDDGMRIINRLIAALSELLSKKSISGILHTCATLDMATRYSKKCCEKLVDAGAISTLLKLIRSVSRSIPDQEVVKHSLSTLRNLARYPHLVEVLIDCHGSIEIILWELLRNKEEIYFIASEVLKKICSSRKGIEAVRKSPAVLRRLHNLVEELSRKAHNEKRGVRGQMARENTDRRLREAVSLLKMVTEG</sequence>
<evidence type="ECO:0000256" key="5">
    <source>
        <dbReference type="PROSITE-ProRule" id="PRU00259"/>
    </source>
</evidence>
<dbReference type="InterPro" id="IPR011989">
    <property type="entry name" value="ARM-like"/>
</dbReference>
<dbReference type="InterPro" id="IPR000225">
    <property type="entry name" value="Armadillo"/>
</dbReference>
<dbReference type="InterPro" id="IPR000048">
    <property type="entry name" value="IQ_motif_EF-hand-BS"/>
</dbReference>
<feature type="repeat" description="ARM" evidence="5">
    <location>
        <begin position="1017"/>
        <end position="1050"/>
    </location>
</feature>
<feature type="domain" description="Reverse transcriptase Ty1/copia-type" evidence="6">
    <location>
        <begin position="7"/>
        <end position="243"/>
    </location>
</feature>
<dbReference type="GO" id="GO:0000278">
    <property type="term" value="P:mitotic cell cycle"/>
    <property type="evidence" value="ECO:0007669"/>
    <property type="project" value="TreeGrafter"/>
</dbReference>
<dbReference type="EMBL" id="KE344966">
    <property type="protein sequence ID" value="EXB88426.1"/>
    <property type="molecule type" value="Genomic_DNA"/>
</dbReference>
<dbReference type="SUPFAM" id="SSF48371">
    <property type="entry name" value="ARM repeat"/>
    <property type="match status" value="1"/>
</dbReference>
<evidence type="ECO:0000259" key="6">
    <source>
        <dbReference type="Pfam" id="PF07727"/>
    </source>
</evidence>
<dbReference type="GO" id="GO:0051295">
    <property type="term" value="P:establishment of meiotic spindle localization"/>
    <property type="evidence" value="ECO:0007669"/>
    <property type="project" value="TreeGrafter"/>
</dbReference>
<dbReference type="PANTHER" id="PTHR22706:SF1">
    <property type="entry name" value="ASSEMBLY FACTOR FOR SPINDLE MICROTUBULES"/>
    <property type="match status" value="1"/>
</dbReference>
<comment type="subcellular location">
    <subcellularLocation>
        <location evidence="1">Cytoplasm</location>
    </subcellularLocation>
</comment>
<evidence type="ECO:0000313" key="7">
    <source>
        <dbReference type="EMBL" id="EXB88426.1"/>
    </source>
</evidence>
<dbReference type="SUPFAM" id="SSF56672">
    <property type="entry name" value="DNA/RNA polymerases"/>
    <property type="match status" value="1"/>
</dbReference>
<dbReference type="Gene3D" id="1.25.10.10">
    <property type="entry name" value="Leucine-rich Repeat Variant"/>
    <property type="match status" value="1"/>
</dbReference>
<keyword evidence="3" id="KW-0677">Repeat</keyword>
<keyword evidence="4" id="KW-0112">Calmodulin-binding</keyword>
<protein>
    <submittedName>
        <fullName evidence="7">Retrovirus-related Pol polyprotein from transposon TNT 1-94</fullName>
    </submittedName>
</protein>
<accession>W9RQX6</accession>
<evidence type="ECO:0000256" key="3">
    <source>
        <dbReference type="ARBA" id="ARBA00022737"/>
    </source>
</evidence>
<name>W9RQX6_9ROSA</name>
<dbReference type="Gene3D" id="1.20.5.190">
    <property type="match status" value="6"/>
</dbReference>
<dbReference type="AlphaFoldDB" id="W9RQX6"/>
<dbReference type="InterPro" id="IPR027417">
    <property type="entry name" value="P-loop_NTPase"/>
</dbReference>
<evidence type="ECO:0000313" key="8">
    <source>
        <dbReference type="Proteomes" id="UP000030645"/>
    </source>
</evidence>
<dbReference type="InterPro" id="IPR013103">
    <property type="entry name" value="RVT_2"/>
</dbReference>
<dbReference type="PANTHER" id="PTHR22706">
    <property type="entry name" value="ASSEMBLY FACTOR FOR SPINDLE MICROTUBULES"/>
    <property type="match status" value="1"/>
</dbReference>
<dbReference type="eggNOG" id="KOG0017">
    <property type="taxonomic scope" value="Eukaryota"/>
</dbReference>
<dbReference type="Pfam" id="PF07727">
    <property type="entry name" value="RVT_2"/>
    <property type="match status" value="1"/>
</dbReference>
<keyword evidence="2" id="KW-0963">Cytoplasm</keyword>
<gene>
    <name evidence="7" type="ORF">L484_012865</name>
</gene>
<evidence type="ECO:0000256" key="1">
    <source>
        <dbReference type="ARBA" id="ARBA00004496"/>
    </source>
</evidence>
<dbReference type="Pfam" id="PF00612">
    <property type="entry name" value="IQ"/>
    <property type="match status" value="11"/>
</dbReference>
<dbReference type="Proteomes" id="UP000030645">
    <property type="component" value="Unassembled WGS sequence"/>
</dbReference>
<dbReference type="GO" id="GO:0005516">
    <property type="term" value="F:calmodulin binding"/>
    <property type="evidence" value="ECO:0007669"/>
    <property type="project" value="UniProtKB-KW"/>
</dbReference>
<dbReference type="CDD" id="cd09272">
    <property type="entry name" value="RNase_HI_RT_Ty1"/>
    <property type="match status" value="1"/>
</dbReference>
<dbReference type="STRING" id="981085.W9RQX6"/>
<dbReference type="SUPFAM" id="SSF52540">
    <property type="entry name" value="P-loop containing nucleoside triphosphate hydrolases"/>
    <property type="match status" value="2"/>
</dbReference>
<dbReference type="GO" id="GO:0005737">
    <property type="term" value="C:cytoplasm"/>
    <property type="evidence" value="ECO:0007669"/>
    <property type="project" value="UniProtKB-SubCell"/>
</dbReference>
<dbReference type="GO" id="GO:0000922">
    <property type="term" value="C:spindle pole"/>
    <property type="evidence" value="ECO:0007669"/>
    <property type="project" value="TreeGrafter"/>
</dbReference>
<evidence type="ECO:0000256" key="2">
    <source>
        <dbReference type="ARBA" id="ARBA00022490"/>
    </source>
</evidence>
<dbReference type="PROSITE" id="PS50176">
    <property type="entry name" value="ARM_REPEAT"/>
    <property type="match status" value="1"/>
</dbReference>
<reference evidence="8" key="1">
    <citation type="submission" date="2013-01" db="EMBL/GenBank/DDBJ databases">
        <title>Draft Genome Sequence of a Mulberry Tree, Morus notabilis C.K. Schneid.</title>
        <authorList>
            <person name="He N."/>
            <person name="Zhao S."/>
        </authorList>
    </citation>
    <scope>NUCLEOTIDE SEQUENCE</scope>
</reference>
<dbReference type="InterPro" id="IPR051185">
    <property type="entry name" value="ASPM"/>
</dbReference>
<dbReference type="GO" id="GO:0007051">
    <property type="term" value="P:spindle organization"/>
    <property type="evidence" value="ECO:0007669"/>
    <property type="project" value="TreeGrafter"/>
</dbReference>
<dbReference type="InterPro" id="IPR043502">
    <property type="entry name" value="DNA/RNA_pol_sf"/>
</dbReference>
<organism evidence="7 8">
    <name type="scientific">Morus notabilis</name>
    <dbReference type="NCBI Taxonomy" id="981085"/>
    <lineage>
        <taxon>Eukaryota</taxon>
        <taxon>Viridiplantae</taxon>
        <taxon>Streptophyta</taxon>
        <taxon>Embryophyta</taxon>
        <taxon>Tracheophyta</taxon>
        <taxon>Spermatophyta</taxon>
        <taxon>Magnoliopsida</taxon>
        <taxon>eudicotyledons</taxon>
        <taxon>Gunneridae</taxon>
        <taxon>Pentapetalae</taxon>
        <taxon>rosids</taxon>
        <taxon>fabids</taxon>
        <taxon>Rosales</taxon>
        <taxon>Moraceae</taxon>
        <taxon>Moreae</taxon>
        <taxon>Morus</taxon>
    </lineage>
</organism>
<keyword evidence="8" id="KW-1185">Reference proteome</keyword>
<dbReference type="eggNOG" id="KOG0165">
    <property type="taxonomic scope" value="Eukaryota"/>
</dbReference>
<dbReference type="SMART" id="SM00185">
    <property type="entry name" value="ARM"/>
    <property type="match status" value="1"/>
</dbReference>
<dbReference type="SMART" id="SM00015">
    <property type="entry name" value="IQ"/>
    <property type="match status" value="15"/>
</dbReference>
<dbReference type="InterPro" id="IPR016024">
    <property type="entry name" value="ARM-type_fold"/>
</dbReference>
<proteinExistence type="predicted"/>
<evidence type="ECO:0000256" key="4">
    <source>
        <dbReference type="ARBA" id="ARBA00022860"/>
    </source>
</evidence>